<sequence length="72" mass="8066">KVPLTPRHGPGLADVCQYDEWIAVRHEATLLPMQEDLSIWLSGLLGKACGDTQSCVLLFSKCLLRILLFVRE</sequence>
<dbReference type="Proteomes" id="UP000694540">
    <property type="component" value="Unplaced"/>
</dbReference>
<organism evidence="1 2">
    <name type="scientific">Catagonus wagneri</name>
    <name type="common">Chacoan peccary</name>
    <dbReference type="NCBI Taxonomy" id="51154"/>
    <lineage>
        <taxon>Eukaryota</taxon>
        <taxon>Metazoa</taxon>
        <taxon>Chordata</taxon>
        <taxon>Craniata</taxon>
        <taxon>Vertebrata</taxon>
        <taxon>Euteleostomi</taxon>
        <taxon>Mammalia</taxon>
        <taxon>Eutheria</taxon>
        <taxon>Laurasiatheria</taxon>
        <taxon>Artiodactyla</taxon>
        <taxon>Suina</taxon>
        <taxon>Tayassuidae</taxon>
        <taxon>Catagonus</taxon>
    </lineage>
</organism>
<evidence type="ECO:0000313" key="2">
    <source>
        <dbReference type="Proteomes" id="UP000694540"/>
    </source>
</evidence>
<name>A0A8C3YMA6_9CETA</name>
<dbReference type="Ensembl" id="ENSCWAT00000027652.1">
    <property type="protein sequence ID" value="ENSCWAP00000025513.1"/>
    <property type="gene ID" value="ENSCWAG00000019350.1"/>
</dbReference>
<keyword evidence="2" id="KW-1185">Reference proteome</keyword>
<dbReference type="GeneTree" id="ENSGT00940000159389"/>
<accession>A0A8C3YMA6</accession>
<evidence type="ECO:0000313" key="1">
    <source>
        <dbReference type="Ensembl" id="ENSCWAP00000025513.1"/>
    </source>
</evidence>
<reference evidence="1" key="2">
    <citation type="submission" date="2025-09" db="UniProtKB">
        <authorList>
            <consortium name="Ensembl"/>
        </authorList>
    </citation>
    <scope>IDENTIFICATION</scope>
</reference>
<protein>
    <submittedName>
        <fullName evidence="1">Uncharacterized protein</fullName>
    </submittedName>
</protein>
<proteinExistence type="predicted"/>
<reference evidence="1" key="1">
    <citation type="submission" date="2025-08" db="UniProtKB">
        <authorList>
            <consortium name="Ensembl"/>
        </authorList>
    </citation>
    <scope>IDENTIFICATION</scope>
</reference>
<dbReference type="AlphaFoldDB" id="A0A8C3YMA6"/>